<evidence type="ECO:0000313" key="3">
    <source>
        <dbReference type="Proteomes" id="UP000187283"/>
    </source>
</evidence>
<dbReference type="GO" id="GO:0005773">
    <property type="term" value="C:vacuole"/>
    <property type="evidence" value="ECO:0007669"/>
    <property type="project" value="GOC"/>
</dbReference>
<name>A0A1R1YCQ7_9FUNG</name>
<dbReference type="GO" id="GO:0034657">
    <property type="term" value="C:GID complex"/>
    <property type="evidence" value="ECO:0007669"/>
    <property type="project" value="TreeGrafter"/>
</dbReference>
<comment type="caution">
    <text evidence="2">The sequence shown here is derived from an EMBL/GenBank/DDBJ whole genome shotgun (WGS) entry which is preliminary data.</text>
</comment>
<dbReference type="Pfam" id="PF09783">
    <property type="entry name" value="Vac_ImportDeg"/>
    <property type="match status" value="1"/>
</dbReference>
<dbReference type="OrthoDB" id="62at2759"/>
<protein>
    <submittedName>
        <fullName evidence="2">Glucose-induced degradation protein 4-like protein</fullName>
    </submittedName>
</protein>
<proteinExistence type="inferred from homology"/>
<accession>A0A1R1YCQ7</accession>
<dbReference type="EMBL" id="LSSN01000294">
    <property type="protein sequence ID" value="OMJ24704.1"/>
    <property type="molecule type" value="Genomic_DNA"/>
</dbReference>
<dbReference type="GO" id="GO:0045721">
    <property type="term" value="P:negative regulation of gluconeogenesis"/>
    <property type="evidence" value="ECO:0007669"/>
    <property type="project" value="TreeGrafter"/>
</dbReference>
<evidence type="ECO:0000313" key="2">
    <source>
        <dbReference type="EMBL" id="OMJ24704.1"/>
    </source>
</evidence>
<dbReference type="STRING" id="133412.A0A1R1YCQ7"/>
<dbReference type="GO" id="GO:0006623">
    <property type="term" value="P:protein targeting to vacuole"/>
    <property type="evidence" value="ECO:0007669"/>
    <property type="project" value="TreeGrafter"/>
</dbReference>
<dbReference type="GO" id="GO:0043161">
    <property type="term" value="P:proteasome-mediated ubiquitin-dependent protein catabolic process"/>
    <property type="evidence" value="ECO:0007669"/>
    <property type="project" value="TreeGrafter"/>
</dbReference>
<dbReference type="AlphaFoldDB" id="A0A1R1YCQ7"/>
<dbReference type="PANTHER" id="PTHR14534:SF3">
    <property type="entry name" value="GID COMPLEX SUBUNIT 4 HOMOLOG"/>
    <property type="match status" value="1"/>
</dbReference>
<dbReference type="PANTHER" id="PTHR14534">
    <property type="entry name" value="VACUOLAR IMPORT AND DEGRADATION PROTEIN 24"/>
    <property type="match status" value="1"/>
</dbReference>
<dbReference type="InterPro" id="IPR018618">
    <property type="entry name" value="GID4/10-like"/>
</dbReference>
<comment type="similarity">
    <text evidence="1">Belongs to the GID4/VID24 family.</text>
</comment>
<evidence type="ECO:0000256" key="1">
    <source>
        <dbReference type="ARBA" id="ARBA00061469"/>
    </source>
</evidence>
<reference evidence="2 3" key="1">
    <citation type="submission" date="2017-01" db="EMBL/GenBank/DDBJ databases">
        <authorList>
            <person name="Mah S.A."/>
            <person name="Swanson W.J."/>
            <person name="Moy G.W."/>
            <person name="Vacquier V.D."/>
        </authorList>
    </citation>
    <scope>NUCLEOTIDE SEQUENCE [LARGE SCALE GENOMIC DNA]</scope>
    <source>
        <strain evidence="2 3">GSMNP</strain>
    </source>
</reference>
<organism evidence="2 3">
    <name type="scientific">Smittium culicis</name>
    <dbReference type="NCBI Taxonomy" id="133412"/>
    <lineage>
        <taxon>Eukaryota</taxon>
        <taxon>Fungi</taxon>
        <taxon>Fungi incertae sedis</taxon>
        <taxon>Zoopagomycota</taxon>
        <taxon>Kickxellomycotina</taxon>
        <taxon>Harpellomycetes</taxon>
        <taxon>Harpellales</taxon>
        <taxon>Legeriomycetaceae</taxon>
        <taxon>Smittium</taxon>
    </lineage>
</organism>
<dbReference type="GO" id="GO:0007039">
    <property type="term" value="P:protein catabolic process in the vacuole"/>
    <property type="evidence" value="ECO:0007669"/>
    <property type="project" value="TreeGrafter"/>
</dbReference>
<sequence length="320" mass="36683">MPITFKEELSTIFEAVDDHSKTGNQQQQSYVGKNKELLDVQNSIYKNRVLGKTSHRYFRKCLKSKSLNSSNLSGSSYSNLAELRNSTVEEDKSDSKKLLVSPEYKIMFNNKRLIPVSYHMLYSGSKFKGFQTSEFKSYPVSITLKYVDIMRGSLCGYFCINNLLNDNSSLMTYFETEIIGINNSTFITNKWDASVAVDAQHWGLFEQFDKYKHMLTCQHSAGTPETAEDRCATTTAALSAKDFDFMSCDVVFMRVKELFLVPDHTISQINGASFAGFYYMRYDPADSCITGYYYHRESEKFQKIVLNHCPDNTFMSFELS</sequence>
<dbReference type="Proteomes" id="UP000187283">
    <property type="component" value="Unassembled WGS sequence"/>
</dbReference>
<gene>
    <name evidence="2" type="ORF">AYI70_g1407</name>
</gene>
<keyword evidence="3" id="KW-1185">Reference proteome</keyword>